<dbReference type="AlphaFoldDB" id="A0A3S0H0P5"/>
<organism evidence="2 3">
    <name type="scientific">Variovorax gossypii</name>
    <dbReference type="NCBI Taxonomy" id="1679495"/>
    <lineage>
        <taxon>Bacteria</taxon>
        <taxon>Pseudomonadati</taxon>
        <taxon>Pseudomonadota</taxon>
        <taxon>Betaproteobacteria</taxon>
        <taxon>Burkholderiales</taxon>
        <taxon>Comamonadaceae</taxon>
        <taxon>Variovorax</taxon>
    </lineage>
</organism>
<sequence>MIVPQFWAEGRVQERVAGKQVTVRRYGWSDESPVAAQAHADQRTREAFDRIVHKGEKLELRERKMPYNGADGVPIREEIVERQGDTVITRNTYGARCLNTPDVLFVDIDFEEPLRGSVFGFALVPALIAGVVGGWAARTWLGGLIAGIVVFVVAWVIGQRKKRGEHSGNPAPEKRAAERIARFMQQHPDWHLRIYRTPAGFRLLAMHDVFDPAATAVADCFHALGVDKVYARMCRNQNCFRARVSAKPWRVGIGDHMRPQPGVWPVSPEKLPARDAWIARYEKAAQGHAACQYLESVGNAAKVHPNALAVQELHDERTRALSGLPIA</sequence>
<gene>
    <name evidence="2" type="ORF">EJP69_05245</name>
</gene>
<evidence type="ECO:0000256" key="1">
    <source>
        <dbReference type="SAM" id="Phobius"/>
    </source>
</evidence>
<dbReference type="EMBL" id="RXOE01000001">
    <property type="protein sequence ID" value="RTQ37136.1"/>
    <property type="molecule type" value="Genomic_DNA"/>
</dbReference>
<keyword evidence="1" id="KW-1133">Transmembrane helix</keyword>
<evidence type="ECO:0008006" key="4">
    <source>
        <dbReference type="Google" id="ProtNLM"/>
    </source>
</evidence>
<proteinExistence type="predicted"/>
<dbReference type="Proteomes" id="UP000267418">
    <property type="component" value="Unassembled WGS sequence"/>
</dbReference>
<reference evidence="2 3" key="1">
    <citation type="submission" date="2018-12" db="EMBL/GenBank/DDBJ databases">
        <title>The genome of Variovorax gossypii DSM 100435.</title>
        <authorList>
            <person name="Gao J."/>
            <person name="Sun J."/>
        </authorList>
    </citation>
    <scope>NUCLEOTIDE SEQUENCE [LARGE SCALE GENOMIC DNA]</scope>
    <source>
        <strain evidence="2 3">DSM 100435</strain>
    </source>
</reference>
<name>A0A3S0H0P5_9BURK</name>
<accession>A0A3S0H0P5</accession>
<comment type="caution">
    <text evidence="2">The sequence shown here is derived from an EMBL/GenBank/DDBJ whole genome shotgun (WGS) entry which is preliminary data.</text>
</comment>
<keyword evidence="1" id="KW-0472">Membrane</keyword>
<feature type="transmembrane region" description="Helical" evidence="1">
    <location>
        <begin position="118"/>
        <end position="135"/>
    </location>
</feature>
<dbReference type="OrthoDB" id="877274at2"/>
<keyword evidence="1" id="KW-0812">Transmembrane</keyword>
<evidence type="ECO:0000313" key="2">
    <source>
        <dbReference type="EMBL" id="RTQ37136.1"/>
    </source>
</evidence>
<dbReference type="RefSeq" id="WP_093201520.1">
    <property type="nucleotide sequence ID" value="NZ_RXOE01000001.1"/>
</dbReference>
<feature type="transmembrane region" description="Helical" evidence="1">
    <location>
        <begin position="141"/>
        <end position="158"/>
    </location>
</feature>
<evidence type="ECO:0000313" key="3">
    <source>
        <dbReference type="Proteomes" id="UP000267418"/>
    </source>
</evidence>
<keyword evidence="3" id="KW-1185">Reference proteome</keyword>
<protein>
    <recommendedName>
        <fullName evidence="4">Transmembrane protein</fullName>
    </recommendedName>
</protein>